<name>A0ABY4GCM7_9BACT</name>
<dbReference type="Proteomes" id="UP000830401">
    <property type="component" value="Plasmid unnamed1"/>
</dbReference>
<accession>A0ABY4GCM7</accession>
<keyword evidence="2" id="KW-1185">Reference proteome</keyword>
<dbReference type="EMBL" id="CP095062">
    <property type="protein sequence ID" value="UOQ68583.1"/>
    <property type="molecule type" value="Genomic_DNA"/>
</dbReference>
<evidence type="ECO:0000313" key="1">
    <source>
        <dbReference type="EMBL" id="UOQ68583.1"/>
    </source>
</evidence>
<keyword evidence="1" id="KW-0614">Plasmid</keyword>
<dbReference type="RefSeq" id="WP_245125946.1">
    <property type="nucleotide sequence ID" value="NZ_CP095062.1"/>
</dbReference>
<sequence length="235" mass="26763">MEFNLGKGAIEKKSLLVLDILAANQWKRPVYFATSVALPQDHLGLEPYFQLEGLAWRILPLKDPHYEPRGEAGYVEKDILYDKLMRQFSYRGLDNPTLFHDDNSLMFPASYRDKFARLATAYLAAGDSVTARRVADKCLALMPDKAIPYDFYTPQLLPALIAGGEQKRAKELQDILFARSQQALRYYSTNPNSVFERELGQHLATIQQLYLAAQQIGDTRRANQAYALLRPYLGQ</sequence>
<proteinExistence type="predicted"/>
<gene>
    <name evidence="1" type="ORF">MUN86_24065</name>
</gene>
<organism evidence="1 2">
    <name type="scientific">Hymenobacter volaticus</name>
    <dbReference type="NCBI Taxonomy" id="2932254"/>
    <lineage>
        <taxon>Bacteria</taxon>
        <taxon>Pseudomonadati</taxon>
        <taxon>Bacteroidota</taxon>
        <taxon>Cytophagia</taxon>
        <taxon>Cytophagales</taxon>
        <taxon>Hymenobacteraceae</taxon>
        <taxon>Hymenobacter</taxon>
    </lineage>
</organism>
<protein>
    <submittedName>
        <fullName evidence="1">Uncharacterized protein</fullName>
    </submittedName>
</protein>
<geneLocation type="plasmid" evidence="1 2">
    <name>unnamed1</name>
</geneLocation>
<evidence type="ECO:0000313" key="2">
    <source>
        <dbReference type="Proteomes" id="UP000830401"/>
    </source>
</evidence>
<reference evidence="1" key="1">
    <citation type="submission" date="2022-04" db="EMBL/GenBank/DDBJ databases">
        <title>Hymenobacter sp. isolated from the air.</title>
        <authorList>
            <person name="Won M."/>
            <person name="Lee C.-M."/>
            <person name="Woen H.-Y."/>
            <person name="Kwon S.-W."/>
        </authorList>
    </citation>
    <scope>NUCLEOTIDE SEQUENCE</scope>
    <source>
        <strain evidence="1">5420S-77</strain>
        <plasmid evidence="1">unnamed1</plasmid>
    </source>
</reference>